<dbReference type="Gene3D" id="3.20.20.140">
    <property type="entry name" value="Metal-dependent hydrolases"/>
    <property type="match status" value="1"/>
</dbReference>
<dbReference type="RefSeq" id="WP_183390450.1">
    <property type="nucleotide sequence ID" value="NZ_JACHVY010000001.1"/>
</dbReference>
<dbReference type="Proteomes" id="UP000533269">
    <property type="component" value="Unassembled WGS sequence"/>
</dbReference>
<sequence length="325" mass="34242">MRDLAALPKAHLHIHLEGAMRPSTLAEFAAEAGRTAPPTRGFASFPQFVEMYDGAVAFIRTREQLARVVREVVEDAALSGAVWIEAQANPMFYVPRFGTPEEVLTFMLEVGRTEAARLGIGFGMMAVAIRSLPTAEAEALAVLAAEFADRGVVSFGLAADEALWPPAPFERAFAIAREAGLTSAPHAGELLGPESIVGALDLLGARRIQHGVRAVEDPELVRRLAAEGIVLDVCPTSNVELWVVPEIGAHPLPALLEAGVRCSINGDDPLLFGPGLLEEYETARTALGLSDDELAGVAKASLEGSAAPAELVTAQVAAVDAWLAG</sequence>
<keyword evidence="4 7" id="KW-0378">Hydrolase</keyword>
<dbReference type="PANTHER" id="PTHR43114">
    <property type="entry name" value="ADENINE DEAMINASE"/>
    <property type="match status" value="1"/>
</dbReference>
<dbReference type="GO" id="GO:0019239">
    <property type="term" value="F:deaminase activity"/>
    <property type="evidence" value="ECO:0007669"/>
    <property type="project" value="InterPro"/>
</dbReference>
<dbReference type="EMBL" id="JACHVY010000001">
    <property type="protein sequence ID" value="MBB2900019.1"/>
    <property type="molecule type" value="Genomic_DNA"/>
</dbReference>
<dbReference type="NCBIfam" id="TIGR01430">
    <property type="entry name" value="aden_deam"/>
    <property type="match status" value="1"/>
</dbReference>
<keyword evidence="5" id="KW-0862">Zinc</keyword>
<comment type="similarity">
    <text evidence="2">Belongs to the metallo-dependent hydrolases superfamily. Adenosine and AMP deaminases family.</text>
</comment>
<evidence type="ECO:0000256" key="2">
    <source>
        <dbReference type="ARBA" id="ARBA00006676"/>
    </source>
</evidence>
<dbReference type="GO" id="GO:0046872">
    <property type="term" value="F:metal ion binding"/>
    <property type="evidence" value="ECO:0007669"/>
    <property type="project" value="UniProtKB-KW"/>
</dbReference>
<evidence type="ECO:0000256" key="4">
    <source>
        <dbReference type="ARBA" id="ARBA00022801"/>
    </source>
</evidence>
<dbReference type="PANTHER" id="PTHR43114:SF6">
    <property type="entry name" value="ADENINE DEAMINASE"/>
    <property type="match status" value="1"/>
</dbReference>
<evidence type="ECO:0000256" key="5">
    <source>
        <dbReference type="ARBA" id="ARBA00022833"/>
    </source>
</evidence>
<protein>
    <submittedName>
        <fullName evidence="7">Adenosine deaminase</fullName>
        <ecNumber evidence="7">3.5.4.4</ecNumber>
    </submittedName>
</protein>
<feature type="domain" description="Adenosine deaminase" evidence="6">
    <location>
        <begin position="8"/>
        <end position="314"/>
    </location>
</feature>
<dbReference type="EC" id="3.5.4.4" evidence="7"/>
<evidence type="ECO:0000256" key="3">
    <source>
        <dbReference type="ARBA" id="ARBA00022723"/>
    </source>
</evidence>
<organism evidence="7 8">
    <name type="scientific">Kineococcus radiotolerans</name>
    <dbReference type="NCBI Taxonomy" id="131568"/>
    <lineage>
        <taxon>Bacteria</taxon>
        <taxon>Bacillati</taxon>
        <taxon>Actinomycetota</taxon>
        <taxon>Actinomycetes</taxon>
        <taxon>Kineosporiales</taxon>
        <taxon>Kineosporiaceae</taxon>
        <taxon>Kineococcus</taxon>
    </lineage>
</organism>
<dbReference type="AlphaFoldDB" id="A0A7W4XWA1"/>
<dbReference type="SUPFAM" id="SSF51556">
    <property type="entry name" value="Metallo-dependent hydrolases"/>
    <property type="match status" value="1"/>
</dbReference>
<accession>A0A7W4XWA1</accession>
<proteinExistence type="inferred from homology"/>
<keyword evidence="3" id="KW-0479">Metal-binding</keyword>
<evidence type="ECO:0000259" key="6">
    <source>
        <dbReference type="Pfam" id="PF00962"/>
    </source>
</evidence>
<dbReference type="GO" id="GO:0016814">
    <property type="term" value="F:hydrolase activity, acting on carbon-nitrogen (but not peptide) bonds, in cyclic amidines"/>
    <property type="evidence" value="ECO:0007669"/>
    <property type="project" value="UniProtKB-ARBA"/>
</dbReference>
<dbReference type="InterPro" id="IPR001365">
    <property type="entry name" value="A_deaminase_dom"/>
</dbReference>
<comment type="cofactor">
    <cofactor evidence="1">
        <name>Zn(2+)</name>
        <dbReference type="ChEBI" id="CHEBI:29105"/>
    </cofactor>
</comment>
<name>A0A7W4XWA1_KINRA</name>
<evidence type="ECO:0000313" key="7">
    <source>
        <dbReference type="EMBL" id="MBB2900019.1"/>
    </source>
</evidence>
<dbReference type="InterPro" id="IPR006330">
    <property type="entry name" value="Ado/ade_deaminase"/>
</dbReference>
<evidence type="ECO:0000313" key="8">
    <source>
        <dbReference type="Proteomes" id="UP000533269"/>
    </source>
</evidence>
<dbReference type="Pfam" id="PF00962">
    <property type="entry name" value="A_deaminase"/>
    <property type="match status" value="1"/>
</dbReference>
<gene>
    <name evidence="7" type="ORF">FHR75_000807</name>
</gene>
<dbReference type="InterPro" id="IPR032466">
    <property type="entry name" value="Metal_Hydrolase"/>
</dbReference>
<reference evidence="7 8" key="2">
    <citation type="submission" date="2020-08" db="EMBL/GenBank/DDBJ databases">
        <authorList>
            <person name="Partida-Martinez L."/>
            <person name="Huntemann M."/>
            <person name="Clum A."/>
            <person name="Wang J."/>
            <person name="Palaniappan K."/>
            <person name="Ritter S."/>
            <person name="Chen I.-M."/>
            <person name="Stamatis D."/>
            <person name="Reddy T."/>
            <person name="O'Malley R."/>
            <person name="Daum C."/>
            <person name="Shapiro N."/>
            <person name="Ivanova N."/>
            <person name="Kyrpides N."/>
            <person name="Woyke T."/>
        </authorList>
    </citation>
    <scope>NUCLEOTIDE SEQUENCE [LARGE SCALE GENOMIC DNA]</scope>
    <source>
        <strain evidence="7 8">AS2.23</strain>
    </source>
</reference>
<evidence type="ECO:0000256" key="1">
    <source>
        <dbReference type="ARBA" id="ARBA00001947"/>
    </source>
</evidence>
<comment type="caution">
    <text evidence="7">The sequence shown here is derived from an EMBL/GenBank/DDBJ whole genome shotgun (WGS) entry which is preliminary data.</text>
</comment>
<reference evidence="7 8" key="1">
    <citation type="submission" date="2020-08" db="EMBL/GenBank/DDBJ databases">
        <title>The Agave Microbiome: Exploring the role of microbial communities in plant adaptations to desert environments.</title>
        <authorList>
            <person name="Partida-Martinez L.P."/>
        </authorList>
    </citation>
    <scope>NUCLEOTIDE SEQUENCE [LARGE SCALE GENOMIC DNA]</scope>
    <source>
        <strain evidence="7 8">AS2.23</strain>
    </source>
</reference>